<name>A0A8S1H3T7_9PELO</name>
<feature type="region of interest" description="Disordered" evidence="1">
    <location>
        <begin position="438"/>
        <end position="462"/>
    </location>
</feature>
<feature type="region of interest" description="Disordered" evidence="1">
    <location>
        <begin position="1"/>
        <end position="21"/>
    </location>
</feature>
<feature type="compositionally biased region" description="Basic residues" evidence="1">
    <location>
        <begin position="784"/>
        <end position="793"/>
    </location>
</feature>
<evidence type="ECO:0000313" key="2">
    <source>
        <dbReference type="EMBL" id="CAD6190339.1"/>
    </source>
</evidence>
<evidence type="ECO:0000256" key="1">
    <source>
        <dbReference type="SAM" id="MobiDB-lite"/>
    </source>
</evidence>
<feature type="region of interest" description="Disordered" evidence="1">
    <location>
        <begin position="393"/>
        <end position="418"/>
    </location>
</feature>
<accession>A0A8S1H3T7</accession>
<organism evidence="2 3">
    <name type="scientific">Caenorhabditis auriculariae</name>
    <dbReference type="NCBI Taxonomy" id="2777116"/>
    <lineage>
        <taxon>Eukaryota</taxon>
        <taxon>Metazoa</taxon>
        <taxon>Ecdysozoa</taxon>
        <taxon>Nematoda</taxon>
        <taxon>Chromadorea</taxon>
        <taxon>Rhabditida</taxon>
        <taxon>Rhabditina</taxon>
        <taxon>Rhabditomorpha</taxon>
        <taxon>Rhabditoidea</taxon>
        <taxon>Rhabditidae</taxon>
        <taxon>Peloderinae</taxon>
        <taxon>Caenorhabditis</taxon>
    </lineage>
</organism>
<proteinExistence type="predicted"/>
<feature type="compositionally biased region" description="Basic and acidic residues" evidence="1">
    <location>
        <begin position="824"/>
        <end position="857"/>
    </location>
</feature>
<reference evidence="2" key="1">
    <citation type="submission" date="2020-10" db="EMBL/GenBank/DDBJ databases">
        <authorList>
            <person name="Kikuchi T."/>
        </authorList>
    </citation>
    <scope>NUCLEOTIDE SEQUENCE</scope>
    <source>
        <strain evidence="2">NKZ352</strain>
    </source>
</reference>
<gene>
    <name evidence="2" type="ORF">CAUJ_LOCUS6258</name>
</gene>
<feature type="region of interest" description="Disordered" evidence="1">
    <location>
        <begin position="774"/>
        <end position="857"/>
    </location>
</feature>
<dbReference type="EMBL" id="CAJGYM010000015">
    <property type="protein sequence ID" value="CAD6190339.1"/>
    <property type="molecule type" value="Genomic_DNA"/>
</dbReference>
<keyword evidence="3" id="KW-1185">Reference proteome</keyword>
<evidence type="ECO:0000313" key="3">
    <source>
        <dbReference type="Proteomes" id="UP000835052"/>
    </source>
</evidence>
<feature type="compositionally biased region" description="Basic and acidic residues" evidence="1">
    <location>
        <begin position="207"/>
        <end position="224"/>
    </location>
</feature>
<dbReference type="OrthoDB" id="5840175at2759"/>
<protein>
    <submittedName>
        <fullName evidence="2">Uncharacterized protein</fullName>
    </submittedName>
</protein>
<dbReference type="Proteomes" id="UP000835052">
    <property type="component" value="Unassembled WGS sequence"/>
</dbReference>
<feature type="compositionally biased region" description="Acidic residues" evidence="1">
    <location>
        <begin position="10"/>
        <end position="19"/>
    </location>
</feature>
<feature type="region of interest" description="Disordered" evidence="1">
    <location>
        <begin position="207"/>
        <end position="232"/>
    </location>
</feature>
<sequence length="857" mass="97195">MNMTAHDGWVELDPESQSEEDGRIHQEFFANNDGQLPISFSYNMNQMVGGMSSLVDEPSEFNPEFTTLHDFPSQDIQEFSESIAEICWDEVNDQGHSPLNVELSDPDTQNSLFDQTADYHDINATEHFQHESMCPNENVIDQQFPDYTSGDHFLVHSSNINSSDNQFPQLLEDVGVASVNVQHRSFLEQGAVQFRNREDVQHYRIESHDPIERQHDQENEKQGEGDCSPSHNVYETEGVIQERVERINVAENADGIEEAQNDLQVDYRPTACVAWASLGRMMCKNKDAQKSCYDNMLDDSLLDNMDELEDFLEGDVEEEVVIREECNEVGESSEMTASGTLEQYSYFDSVENVPQNFQDVDNTYENAVPMTPAPVGFTRQRVSSFCKHMGLKDVSPEMEPQTPDELQSGADPDVKTALDGEMPESLENDEMELIEKSVTSADDLTPPPSLERQVPTKENETAPRPMTKMRRHLLNKRKTSFLFPQYRAVESPLAPRNVQCFPYDDYHYDFDPTYRPLKYNVKSLKAKNEPCEPKPCQNCRETASDNFHKVDMSDYKACEPSGRQVRAHLCDQSRVLIARIANWNREYSNRLGIRAHGTLYSRPDELTAMQMGFCSATVKRCIEINDHLALTKCSVKNGISREALDDLKSAFQDDMYYGDVELKHPNVLISSVKTSKTDKVDNQPSFVKLTTTMSDVVENKPKIHDERMIPSEEVLKSAKNQKEIHTVSDCESVVSIPSRRSSRRHVKKPIFDVEYITSESESDVVVVKQTVGRKTSLRKRESKNGPTKKRGRFAKPVLRMNPTILTTRSGPLVECSTGNGSSAEKTEKVAGEKCSKSAVELDGKTKENEELSDRRVL</sequence>
<comment type="caution">
    <text evidence="2">The sequence shown here is derived from an EMBL/GenBank/DDBJ whole genome shotgun (WGS) entry which is preliminary data.</text>
</comment>
<dbReference type="AlphaFoldDB" id="A0A8S1H3T7"/>